<organism evidence="2">
    <name type="scientific">Halorubrum lacusprofundi</name>
    <dbReference type="NCBI Taxonomy" id="2247"/>
    <lineage>
        <taxon>Archaea</taxon>
        <taxon>Methanobacteriati</taxon>
        <taxon>Methanobacteriota</taxon>
        <taxon>Stenosarchaea group</taxon>
        <taxon>Halobacteria</taxon>
        <taxon>Halobacteriales</taxon>
        <taxon>Haloferacaceae</taxon>
        <taxon>Halorubrum</taxon>
    </lineage>
</organism>
<name>A0A220SX23_9EURY</name>
<proteinExistence type="predicted"/>
<accession>A0A220SX23</accession>
<feature type="compositionally biased region" description="Acidic residues" evidence="1">
    <location>
        <begin position="45"/>
        <end position="54"/>
    </location>
</feature>
<protein>
    <submittedName>
        <fullName evidence="2">Uncharacterized protein</fullName>
    </submittedName>
</protein>
<dbReference type="RefSeq" id="WP_242437219.1">
    <property type="nucleotide sequence ID" value="NZ_JAXGGM010000023.1"/>
</dbReference>
<evidence type="ECO:0000313" key="2">
    <source>
        <dbReference type="EMBL" id="ASK38284.1"/>
    </source>
</evidence>
<geneLocation type="plasmid" evidence="2">
    <name>pR1SE2</name>
</geneLocation>
<evidence type="ECO:0000256" key="1">
    <source>
        <dbReference type="SAM" id="MobiDB-lite"/>
    </source>
</evidence>
<reference evidence="2" key="1">
    <citation type="submission" date="2016-09" db="EMBL/GenBank/DDBJ databases">
        <title>A plasmid goes viral.</title>
        <authorList>
            <person name="Erdmann S."/>
            <person name="Tschitschko B."/>
            <person name="Cavicchioli R."/>
        </authorList>
    </citation>
    <scope>NUCLEOTIDE SEQUENCE</scope>
    <source>
        <strain evidence="2">HLS1</strain>
        <plasmid evidence="2">pR1SE2</plasmid>
    </source>
</reference>
<feature type="region of interest" description="Disordered" evidence="1">
    <location>
        <begin position="34"/>
        <end position="54"/>
    </location>
</feature>
<dbReference type="AlphaFoldDB" id="A0A220SX23"/>
<sequence>MGAEPRVVEIFALFSDRLFQARICLKKRISTEPDEQYGEEHLEELQTDEMEEVQ</sequence>
<keyword evidence="2" id="KW-0614">Plasmid</keyword>
<dbReference type="EMBL" id="KX906370">
    <property type="protein sequence ID" value="ASK38284.1"/>
    <property type="molecule type" value="Genomic_DNA"/>
</dbReference>